<sequence>MMNNILHISFFEKMFLCNYMGAHDLKFLFSHLFKSNKFLFSTSSETIGSFISYDKSEIRESINMNIDYI</sequence>
<name>A0ACC0FZS0_9ERIC</name>
<reference evidence="1 2" key="1">
    <citation type="journal article" date="2022" name="Plant J.">
        <title>Chromosome-level genome of Camellia lanceoleosa provides a valuable resource for understanding genome evolution and self-incompatibility.</title>
        <authorList>
            <person name="Gong W."/>
            <person name="Xiao S."/>
            <person name="Wang L."/>
            <person name="Liao Z."/>
            <person name="Chang Y."/>
            <person name="Mo W."/>
            <person name="Hu G."/>
            <person name="Li W."/>
            <person name="Zhao G."/>
            <person name="Zhu H."/>
            <person name="Hu X."/>
            <person name="Ji K."/>
            <person name="Xiang X."/>
            <person name="Song Q."/>
            <person name="Yuan D."/>
            <person name="Jin S."/>
            <person name="Zhang L."/>
        </authorList>
    </citation>
    <scope>NUCLEOTIDE SEQUENCE [LARGE SCALE GENOMIC DNA]</scope>
    <source>
        <strain evidence="1">SQ_2022a</strain>
    </source>
</reference>
<dbReference type="Proteomes" id="UP001060215">
    <property type="component" value="Chromosome 12"/>
</dbReference>
<comment type="caution">
    <text evidence="1">The sequence shown here is derived from an EMBL/GenBank/DDBJ whole genome shotgun (WGS) entry which is preliminary data.</text>
</comment>
<proteinExistence type="predicted"/>
<evidence type="ECO:0000313" key="2">
    <source>
        <dbReference type="Proteomes" id="UP001060215"/>
    </source>
</evidence>
<organism evidence="1 2">
    <name type="scientific">Camellia lanceoleosa</name>
    <dbReference type="NCBI Taxonomy" id="1840588"/>
    <lineage>
        <taxon>Eukaryota</taxon>
        <taxon>Viridiplantae</taxon>
        <taxon>Streptophyta</taxon>
        <taxon>Embryophyta</taxon>
        <taxon>Tracheophyta</taxon>
        <taxon>Spermatophyta</taxon>
        <taxon>Magnoliopsida</taxon>
        <taxon>eudicotyledons</taxon>
        <taxon>Gunneridae</taxon>
        <taxon>Pentapetalae</taxon>
        <taxon>asterids</taxon>
        <taxon>Ericales</taxon>
        <taxon>Theaceae</taxon>
        <taxon>Camellia</taxon>
    </lineage>
</organism>
<keyword evidence="2" id="KW-1185">Reference proteome</keyword>
<evidence type="ECO:0000313" key="1">
    <source>
        <dbReference type="EMBL" id="KAI7993904.1"/>
    </source>
</evidence>
<dbReference type="EMBL" id="CM045769">
    <property type="protein sequence ID" value="KAI7993904.1"/>
    <property type="molecule type" value="Genomic_DNA"/>
</dbReference>
<accession>A0ACC0FZS0</accession>
<gene>
    <name evidence="1" type="ORF">LOK49_LG11G02223</name>
</gene>
<protein>
    <submittedName>
        <fullName evidence="1">Uncharacterized protein</fullName>
    </submittedName>
</protein>